<name>A0ABM5V4N5_9BURK</name>
<reference evidence="3" key="1">
    <citation type="journal article" date="2015" name="Genome Announc.">
        <title>Complete Genome Sequence of Herbaspirillum hiltneri N3 (DSM 17495), Isolated from Surface-Sterilized Wheat Roots.</title>
        <authorList>
            <person name="Guizelini D."/>
            <person name="Saizaki P.M."/>
            <person name="Coimbra N.A."/>
            <person name="Weiss V.A."/>
            <person name="Faoro H."/>
            <person name="Sfeir M.Z."/>
            <person name="Baura V.A."/>
            <person name="Monteiro R.A."/>
            <person name="Chubatsu L.S."/>
            <person name="Souza E.M."/>
            <person name="Cruz L.M."/>
            <person name="Pedrosa F.O."/>
            <person name="Raittz R.T."/>
            <person name="Marchaukoski J.N."/>
            <person name="Steffens M.B."/>
        </authorList>
    </citation>
    <scope>NUCLEOTIDE SEQUENCE [LARGE SCALE GENOMIC DNA]</scope>
    <source>
        <strain evidence="3">N3</strain>
    </source>
</reference>
<keyword evidence="3" id="KW-1185">Reference proteome</keyword>
<protein>
    <submittedName>
        <fullName evidence="2">Aldehyde dehydrogenase</fullName>
    </submittedName>
</protein>
<dbReference type="PROSITE" id="PS51257">
    <property type="entry name" value="PROKAR_LIPOPROTEIN"/>
    <property type="match status" value="1"/>
</dbReference>
<dbReference type="RefSeq" id="WP_053200236.1">
    <property type="nucleotide sequence ID" value="NZ_CP011409.1"/>
</dbReference>
<evidence type="ECO:0000256" key="1">
    <source>
        <dbReference type="SAM" id="SignalP"/>
    </source>
</evidence>
<organism evidence="2 3">
    <name type="scientific">Herbaspirillum hiltneri N3</name>
    <dbReference type="NCBI Taxonomy" id="1262470"/>
    <lineage>
        <taxon>Bacteria</taxon>
        <taxon>Pseudomonadati</taxon>
        <taxon>Pseudomonadota</taxon>
        <taxon>Betaproteobacteria</taxon>
        <taxon>Burkholderiales</taxon>
        <taxon>Oxalobacteraceae</taxon>
        <taxon>Herbaspirillum</taxon>
    </lineage>
</organism>
<feature type="chain" id="PRO_5045198159" evidence="1">
    <location>
        <begin position="25"/>
        <end position="197"/>
    </location>
</feature>
<evidence type="ECO:0000313" key="3">
    <source>
        <dbReference type="Proteomes" id="UP000063429"/>
    </source>
</evidence>
<proteinExistence type="predicted"/>
<gene>
    <name evidence="2" type="ORF">F506_19750</name>
</gene>
<dbReference type="Proteomes" id="UP000063429">
    <property type="component" value="Chromosome"/>
</dbReference>
<feature type="signal peptide" evidence="1">
    <location>
        <begin position="1"/>
        <end position="24"/>
    </location>
</feature>
<accession>A0ABM5V4N5</accession>
<dbReference type="EMBL" id="CP011409">
    <property type="protein sequence ID" value="AKZ64588.1"/>
    <property type="molecule type" value="Genomic_DNA"/>
</dbReference>
<keyword evidence="1" id="KW-0732">Signal</keyword>
<evidence type="ECO:0000313" key="2">
    <source>
        <dbReference type="EMBL" id="AKZ64588.1"/>
    </source>
</evidence>
<sequence>MKNNIIRRSAAALLTALLPLALLGACDRSVDEKLHAQASTEKSLAISPTLFATKFNRSVRDVLEDRKDDNAARMAPLYAIDVTQLHKGGEKHTFQTQVGPAQTSLMGSLAKDGDLKTIGVLLASRTEGARDEFFLCAETVARIVTDGDKAKLPDQIKRLVNNAINNPGQRMTIAIGERLLSAEIIQQGLMFQVEQSQ</sequence>